<comment type="caution">
    <text evidence="2">The sequence shown here is derived from an EMBL/GenBank/DDBJ whole genome shotgun (WGS) entry which is preliminary data.</text>
</comment>
<dbReference type="EMBL" id="BAAADV010000005">
    <property type="protein sequence ID" value="GAA0676235.1"/>
    <property type="molecule type" value="Genomic_DNA"/>
</dbReference>
<dbReference type="RefSeq" id="WP_343774379.1">
    <property type="nucleotide sequence ID" value="NZ_BAAADV010000005.1"/>
</dbReference>
<feature type="domain" description="GIY-YIG" evidence="1">
    <location>
        <begin position="88"/>
        <end position="139"/>
    </location>
</feature>
<organism evidence="2 3">
    <name type="scientific">Natronoarchaeum mannanilyticum</name>
    <dbReference type="NCBI Taxonomy" id="926360"/>
    <lineage>
        <taxon>Archaea</taxon>
        <taxon>Methanobacteriati</taxon>
        <taxon>Methanobacteriota</taxon>
        <taxon>Stenosarchaea group</taxon>
        <taxon>Halobacteria</taxon>
        <taxon>Halobacteriales</taxon>
        <taxon>Natronoarchaeaceae</taxon>
    </lineage>
</organism>
<dbReference type="InterPro" id="IPR000305">
    <property type="entry name" value="GIY-YIG_endonuc"/>
</dbReference>
<evidence type="ECO:0000313" key="3">
    <source>
        <dbReference type="Proteomes" id="UP001500420"/>
    </source>
</evidence>
<accession>A0AAV3TAZ5</accession>
<protein>
    <recommendedName>
        <fullName evidence="1">GIY-YIG domain-containing protein</fullName>
    </recommendedName>
</protein>
<reference evidence="2 3" key="1">
    <citation type="journal article" date="2019" name="Int. J. Syst. Evol. Microbiol.">
        <title>The Global Catalogue of Microorganisms (GCM) 10K type strain sequencing project: providing services to taxonomists for standard genome sequencing and annotation.</title>
        <authorList>
            <consortium name="The Broad Institute Genomics Platform"/>
            <consortium name="The Broad Institute Genome Sequencing Center for Infectious Disease"/>
            <person name="Wu L."/>
            <person name="Ma J."/>
        </authorList>
    </citation>
    <scope>NUCLEOTIDE SEQUENCE [LARGE SCALE GENOMIC DNA]</scope>
    <source>
        <strain evidence="2 3">JCM 16328</strain>
    </source>
</reference>
<dbReference type="AlphaFoldDB" id="A0AAV3TAZ5"/>
<keyword evidence="3" id="KW-1185">Reference proteome</keyword>
<proteinExistence type="predicted"/>
<dbReference type="CDD" id="cd00719">
    <property type="entry name" value="GIY-YIG_SF"/>
    <property type="match status" value="1"/>
</dbReference>
<gene>
    <name evidence="2" type="ORF">GCM10009020_25070</name>
</gene>
<sequence>MPHLTGIENPSYDFVVYALQCDFVDTRPKIDQKYLTTKSSDDLTCLYPVSDQFLVPKGDKEHPGTQHWKVVDENGQRSYPLYIELAAEAKEVYYVGSTTSGLKQRIKQHFQPSRKTVFLEETDGAHLSKIRWYSIDVDAETLLEGLESELHTELKSTTHDRRNLIEEYREMASKIQNSNTVTYSDVNRWKREVNRSTSNRYSFAAINSYLSQVNRKTSEKEDEMASKITKFHKERYEDGILPENIERYAYWN</sequence>
<evidence type="ECO:0000313" key="2">
    <source>
        <dbReference type="EMBL" id="GAA0676235.1"/>
    </source>
</evidence>
<name>A0AAV3TAZ5_9EURY</name>
<evidence type="ECO:0000259" key="1">
    <source>
        <dbReference type="Pfam" id="PF01541"/>
    </source>
</evidence>
<dbReference type="Proteomes" id="UP001500420">
    <property type="component" value="Unassembled WGS sequence"/>
</dbReference>
<dbReference type="Pfam" id="PF01541">
    <property type="entry name" value="GIY-YIG"/>
    <property type="match status" value="1"/>
</dbReference>